<protein>
    <recommendedName>
        <fullName evidence="3">Transcription factor zinc-finger domain-containing protein</fullName>
    </recommendedName>
</protein>
<dbReference type="AlphaFoldDB" id="A0A1I4WJ88"/>
<evidence type="ECO:0008006" key="3">
    <source>
        <dbReference type="Google" id="ProtNLM"/>
    </source>
</evidence>
<gene>
    <name evidence="1" type="ORF">SAMN05421594_1240</name>
</gene>
<sequence>MNITCDHCKGTFMASGEQTSFILDSQKKGMRFIMLECPSCYSGFSLNPQTMGQSLPQKTTDEDHLRCPVSSCYGLISYVEDEKPFWGCGECGTVWFTQTDLFEAIEHSIEKYPYRAKVYTKKGNIFFPVPLENEPNNYEETVAKE</sequence>
<evidence type="ECO:0000313" key="1">
    <source>
        <dbReference type="EMBL" id="SFN13302.1"/>
    </source>
</evidence>
<dbReference type="Proteomes" id="UP000198769">
    <property type="component" value="Unassembled WGS sequence"/>
</dbReference>
<accession>A0A1I4WJ88</accession>
<proteinExistence type="predicted"/>
<reference evidence="2" key="1">
    <citation type="submission" date="2016-10" db="EMBL/GenBank/DDBJ databases">
        <authorList>
            <person name="Varghese N."/>
            <person name="Submissions S."/>
        </authorList>
    </citation>
    <scope>NUCLEOTIDE SEQUENCE [LARGE SCALE GENOMIC DNA]</scope>
    <source>
        <strain evidence="2">DSM 25575</strain>
    </source>
</reference>
<dbReference type="OrthoDB" id="6928021at2"/>
<name>A0A1I4WJ88_CHROL</name>
<evidence type="ECO:0000313" key="2">
    <source>
        <dbReference type="Proteomes" id="UP000198769"/>
    </source>
</evidence>
<keyword evidence="2" id="KW-1185">Reference proteome</keyword>
<dbReference type="EMBL" id="FOVD01000001">
    <property type="protein sequence ID" value="SFN13302.1"/>
    <property type="molecule type" value="Genomic_DNA"/>
</dbReference>
<organism evidence="1 2">
    <name type="scientific">Chryseobacterium oleae</name>
    <dbReference type="NCBI Taxonomy" id="491207"/>
    <lineage>
        <taxon>Bacteria</taxon>
        <taxon>Pseudomonadati</taxon>
        <taxon>Bacteroidota</taxon>
        <taxon>Flavobacteriia</taxon>
        <taxon>Flavobacteriales</taxon>
        <taxon>Weeksellaceae</taxon>
        <taxon>Chryseobacterium group</taxon>
        <taxon>Chryseobacterium</taxon>
    </lineage>
</organism>
<dbReference type="RefSeq" id="WP_139221999.1">
    <property type="nucleotide sequence ID" value="NZ_FOVD01000001.1"/>
</dbReference>